<feature type="non-terminal residue" evidence="4">
    <location>
        <position position="1"/>
    </location>
</feature>
<keyword evidence="3" id="KW-0418">Kinase</keyword>
<reference evidence="4 5" key="1">
    <citation type="journal article" date="2013" name="Proc. Natl. Acad. Sci. U.S.A.">
        <title>The king cobra genome reveals dynamic gene evolution and adaptation in the snake venom system.</title>
        <authorList>
            <person name="Vonk F.J."/>
            <person name="Casewell N.R."/>
            <person name="Henkel C.V."/>
            <person name="Heimberg A.M."/>
            <person name="Jansen H.J."/>
            <person name="McCleary R.J."/>
            <person name="Kerkkamp H.M."/>
            <person name="Vos R.A."/>
            <person name="Guerreiro I."/>
            <person name="Calvete J.J."/>
            <person name="Wuster W."/>
            <person name="Woods A.E."/>
            <person name="Logan J.M."/>
            <person name="Harrison R.A."/>
            <person name="Castoe T.A."/>
            <person name="de Koning A.P."/>
            <person name="Pollock D.D."/>
            <person name="Yandell M."/>
            <person name="Calderon D."/>
            <person name="Renjifo C."/>
            <person name="Currier R.B."/>
            <person name="Salgado D."/>
            <person name="Pla D."/>
            <person name="Sanz L."/>
            <person name="Hyder A.S."/>
            <person name="Ribeiro J.M."/>
            <person name="Arntzen J.W."/>
            <person name="van den Thillart G.E."/>
            <person name="Boetzer M."/>
            <person name="Pirovano W."/>
            <person name="Dirks R.P."/>
            <person name="Spaink H.P."/>
            <person name="Duboule D."/>
            <person name="McGlinn E."/>
            <person name="Kini R.M."/>
            <person name="Richardson M.K."/>
        </authorList>
    </citation>
    <scope>NUCLEOTIDE SEQUENCE</scope>
    <source>
        <tissue evidence="4">Blood</tissue>
    </source>
</reference>
<gene>
    <name evidence="4" type="ORF">L345_16402</name>
</gene>
<evidence type="ECO:0008006" key="6">
    <source>
        <dbReference type="Google" id="ProtNLM"/>
    </source>
</evidence>
<dbReference type="OrthoDB" id="10264182at2759"/>
<evidence type="ECO:0000256" key="3">
    <source>
        <dbReference type="ARBA" id="ARBA00022777"/>
    </source>
</evidence>
<dbReference type="GO" id="GO:0005829">
    <property type="term" value="C:cytosol"/>
    <property type="evidence" value="ECO:0007669"/>
    <property type="project" value="TreeGrafter"/>
</dbReference>
<feature type="non-terminal residue" evidence="4">
    <location>
        <position position="149"/>
    </location>
</feature>
<proteinExistence type="inferred from homology"/>
<evidence type="ECO:0000313" key="4">
    <source>
        <dbReference type="EMBL" id="ETE57879.1"/>
    </source>
</evidence>
<dbReference type="PANTHER" id="PTHR10196">
    <property type="entry name" value="SUGAR KINASE"/>
    <property type="match status" value="1"/>
</dbReference>
<evidence type="ECO:0000256" key="1">
    <source>
        <dbReference type="ARBA" id="ARBA00009156"/>
    </source>
</evidence>
<dbReference type="Proteomes" id="UP000018936">
    <property type="component" value="Unassembled WGS sequence"/>
</dbReference>
<accession>V8N6F5</accession>
<dbReference type="InterPro" id="IPR043129">
    <property type="entry name" value="ATPase_NBD"/>
</dbReference>
<keyword evidence="2" id="KW-0808">Transferase</keyword>
<evidence type="ECO:0000256" key="2">
    <source>
        <dbReference type="ARBA" id="ARBA00022679"/>
    </source>
</evidence>
<protein>
    <recommendedName>
        <fullName evidence="6">Carbohydrate kinase FGGY N-terminal domain-containing protein</fullName>
    </recommendedName>
</protein>
<organism evidence="4 5">
    <name type="scientific">Ophiophagus hannah</name>
    <name type="common">King cobra</name>
    <name type="synonym">Naja hannah</name>
    <dbReference type="NCBI Taxonomy" id="8665"/>
    <lineage>
        <taxon>Eukaryota</taxon>
        <taxon>Metazoa</taxon>
        <taxon>Chordata</taxon>
        <taxon>Craniata</taxon>
        <taxon>Vertebrata</taxon>
        <taxon>Euteleostomi</taxon>
        <taxon>Lepidosauria</taxon>
        <taxon>Squamata</taxon>
        <taxon>Bifurcata</taxon>
        <taxon>Unidentata</taxon>
        <taxon>Episquamata</taxon>
        <taxon>Toxicofera</taxon>
        <taxon>Serpentes</taxon>
        <taxon>Colubroidea</taxon>
        <taxon>Elapidae</taxon>
        <taxon>Elapinae</taxon>
        <taxon>Ophiophagus</taxon>
    </lineage>
</organism>
<dbReference type="PANTHER" id="PTHR10196:SF67">
    <property type="entry name" value="SEDOHEPTULOKINASE"/>
    <property type="match status" value="1"/>
</dbReference>
<keyword evidence="5" id="KW-1185">Reference proteome</keyword>
<dbReference type="GO" id="GO:0050277">
    <property type="term" value="F:sedoheptulokinase activity"/>
    <property type="evidence" value="ECO:0007669"/>
    <property type="project" value="TreeGrafter"/>
</dbReference>
<name>V8N6F5_OPHHA</name>
<dbReference type="GO" id="GO:0071222">
    <property type="term" value="P:cellular response to lipopolysaccharide"/>
    <property type="evidence" value="ECO:0007669"/>
    <property type="project" value="TreeGrafter"/>
</dbReference>
<comment type="caution">
    <text evidence="4">The sequence shown here is derived from an EMBL/GenBank/DDBJ whole genome shotgun (WGS) entry which is preliminary data.</text>
</comment>
<comment type="similarity">
    <text evidence="1">Belongs to the FGGY kinase family.</text>
</comment>
<evidence type="ECO:0000313" key="5">
    <source>
        <dbReference type="Proteomes" id="UP000018936"/>
    </source>
</evidence>
<dbReference type="EMBL" id="AZIM01007602">
    <property type="protein sequence ID" value="ETE57879.1"/>
    <property type="molecule type" value="Genomic_DNA"/>
</dbReference>
<sequence length="149" mass="16291">MREDSGAFPAQRSYKTPGGVIKRSKDISNMATTVLVRHIEPDFLVPYTTAGTIQDYVVAMLCGREKPQMSVQNAASWGYFNTPEKSWNTKLLKDSGFPIHLLPEVVDSGDLAGETCRAWHQIPAGTKVGVALGDFQCSVYSCMSENSDA</sequence>
<dbReference type="GO" id="GO:0006071">
    <property type="term" value="P:glycerol metabolic process"/>
    <property type="evidence" value="ECO:0007669"/>
    <property type="project" value="TreeGrafter"/>
</dbReference>
<dbReference type="SUPFAM" id="SSF53067">
    <property type="entry name" value="Actin-like ATPase domain"/>
    <property type="match status" value="1"/>
</dbReference>
<dbReference type="Gene3D" id="3.30.420.40">
    <property type="match status" value="1"/>
</dbReference>
<dbReference type="AlphaFoldDB" id="V8N6F5"/>